<evidence type="ECO:0000259" key="14">
    <source>
        <dbReference type="PROSITE" id="PS50112"/>
    </source>
</evidence>
<keyword evidence="6" id="KW-0547">Nucleotide-binding</keyword>
<dbReference type="CDD" id="cd17546">
    <property type="entry name" value="REC_hyHK_CKI1_RcsC-like"/>
    <property type="match status" value="1"/>
</dbReference>
<dbReference type="Gene3D" id="3.30.565.10">
    <property type="entry name" value="Histidine kinase-like ATPase, C-terminal domain"/>
    <property type="match status" value="1"/>
</dbReference>
<dbReference type="InterPro" id="IPR036890">
    <property type="entry name" value="HATPase_C_sf"/>
</dbReference>
<keyword evidence="8" id="KW-0067">ATP-binding</keyword>
<dbReference type="SMART" id="SM00448">
    <property type="entry name" value="REC"/>
    <property type="match status" value="2"/>
</dbReference>
<dbReference type="SMART" id="SM00388">
    <property type="entry name" value="HisKA"/>
    <property type="match status" value="1"/>
</dbReference>
<sequence length="1028" mass="110253">MRWARLAGIHQVAAAVTMLIGGTVLVGHALNTQPLVTIAPGLPPMSLTNAVLAICAGAALWAAGPAPAGPARRWVSRLLAAVVVIGAVVIIVRRGTSLPLPYLSFLDLPGRQFGFDRGSGQPPLRSPVAFLLIGLSLLAIDLDARRGHRPAQLLATAAALLVGVTVLAAGLGLAPIAEEAHAYVMPIATEVSLLAMAVGVLMSRRDGLAVAVFGSSYLGGRTVRRLAPAVGGVVVLIGTVIAAINRTQQAIDGLALTVAISVLLLTLYLVLLSAGFMLNEVDARQRDLIDELREQRDFSETVLGSLIEGVLAIAPDGTILRVNARWCELTGFGAGEVIGLRPPYPWWRDEPHLRFAAGDAGEFDAELHRRDGTRVPVLVSFRHVVDGTRMLVVTCRDVTERRRMNQQLDHFFTMSRDLLCIAGTNGYFLRVNPAWEHTLGHSTADLLGRPILSFVHPDDRERSAEAAARLSDGSSVAGFDNRFVAADGGYRWLNWSATPADEQGTIYAVARDITDSKKAALALAAARDEALAAAQLKSQFVAMVSHEIRTPMNGVIGLTKLLLDTTLEPAQRRYGEAIRSSARALLAIINDILDFSKIEAGKIALAPDDFDLGNLVEEVAHAAAAAARDKDVDVITYYPPDLPERVRADEGRIRQILLNLAGNAVKFTHAGHILIRVDATFGEYTFSVSDTGIGIDQEKIKQLFEPFIQADATTSREFGGTGLGLSISRQLVELMGGELKVDSTPGEGSRFHFRLSLTEPAGHRPRRVRDELAGRRLLLVDPNPTSAAFLAEHVRTWGTDVAIAATAPDARRALADATAAGRPFDLAVVDHHPPELDGAALVAEMDGPVCLLLTRDAADPLHSGDVLAKPVGPSALYNYLLQQLRPPAGPAHNAHRPTVPGTRKRVLLAEDNEINQLVAVDTLDALGYDADIARNGAEAVELAASGDYEAILMDCQMPKLDGYQATSQVRSQEAGRHIPIIAMTAGVLQDDRRRAYQAGMDDFLAKPIDPDELRATLTRWTTHPTPSA</sequence>
<feature type="transmembrane region" description="Helical" evidence="11">
    <location>
        <begin position="183"/>
        <end position="202"/>
    </location>
</feature>
<feature type="modified residue" description="4-aspartylphosphate" evidence="10">
    <location>
        <position position="954"/>
    </location>
</feature>
<dbReference type="InterPro" id="IPR003661">
    <property type="entry name" value="HisK_dim/P_dom"/>
</dbReference>
<feature type="domain" description="PAS" evidence="14">
    <location>
        <begin position="295"/>
        <end position="339"/>
    </location>
</feature>
<comment type="subcellular location">
    <subcellularLocation>
        <location evidence="2">Cell membrane</location>
    </subcellularLocation>
</comment>
<dbReference type="PROSITE" id="PS50113">
    <property type="entry name" value="PAC"/>
    <property type="match status" value="1"/>
</dbReference>
<dbReference type="CDD" id="cd00082">
    <property type="entry name" value="HisKA"/>
    <property type="match status" value="1"/>
</dbReference>
<feature type="transmembrane region" description="Helical" evidence="11">
    <location>
        <begin position="42"/>
        <end position="62"/>
    </location>
</feature>
<evidence type="ECO:0000256" key="10">
    <source>
        <dbReference type="PROSITE-ProRule" id="PRU00169"/>
    </source>
</evidence>
<dbReference type="PANTHER" id="PTHR45339:SF1">
    <property type="entry name" value="HYBRID SIGNAL TRANSDUCTION HISTIDINE KINASE J"/>
    <property type="match status" value="1"/>
</dbReference>
<dbReference type="Pfam" id="PF00072">
    <property type="entry name" value="Response_reg"/>
    <property type="match status" value="1"/>
</dbReference>
<dbReference type="Pfam" id="PF00512">
    <property type="entry name" value="HisKA"/>
    <property type="match status" value="1"/>
</dbReference>
<feature type="transmembrane region" description="Helical" evidence="11">
    <location>
        <begin position="12"/>
        <end position="30"/>
    </location>
</feature>
<keyword evidence="11" id="KW-0812">Transmembrane</keyword>
<feature type="transmembrane region" description="Helical" evidence="11">
    <location>
        <begin position="74"/>
        <end position="92"/>
    </location>
</feature>
<dbReference type="PRINTS" id="PR00344">
    <property type="entry name" value="BCTRLSENSOR"/>
</dbReference>
<dbReference type="AlphaFoldDB" id="A0A919TRD2"/>
<feature type="transmembrane region" description="Helical" evidence="11">
    <location>
        <begin position="154"/>
        <end position="177"/>
    </location>
</feature>
<reference evidence="16" key="1">
    <citation type="submission" date="2021-01" db="EMBL/GenBank/DDBJ databases">
        <title>Whole genome shotgun sequence of Actinoplanes tereljensis NBRC 105297.</title>
        <authorList>
            <person name="Komaki H."/>
            <person name="Tamura T."/>
        </authorList>
    </citation>
    <scope>NUCLEOTIDE SEQUENCE</scope>
    <source>
        <strain evidence="16">NBRC 105297</strain>
    </source>
</reference>
<dbReference type="InterPro" id="IPR035965">
    <property type="entry name" value="PAS-like_dom_sf"/>
</dbReference>
<dbReference type="InterPro" id="IPR011006">
    <property type="entry name" value="CheY-like_superfamily"/>
</dbReference>
<dbReference type="EC" id="2.7.13.3" evidence="3"/>
<evidence type="ECO:0000256" key="7">
    <source>
        <dbReference type="ARBA" id="ARBA00022777"/>
    </source>
</evidence>
<keyword evidence="4 10" id="KW-0597">Phosphoprotein</keyword>
<evidence type="ECO:0000259" key="15">
    <source>
        <dbReference type="PROSITE" id="PS50113"/>
    </source>
</evidence>
<keyword evidence="11" id="KW-1133">Transmembrane helix</keyword>
<dbReference type="Gene3D" id="1.10.287.130">
    <property type="match status" value="1"/>
</dbReference>
<dbReference type="GO" id="GO:0005524">
    <property type="term" value="F:ATP binding"/>
    <property type="evidence" value="ECO:0007669"/>
    <property type="project" value="UniProtKB-KW"/>
</dbReference>
<feature type="domain" description="Response regulatory" evidence="13">
    <location>
        <begin position="776"/>
        <end position="884"/>
    </location>
</feature>
<dbReference type="CDD" id="cd00130">
    <property type="entry name" value="PAS"/>
    <property type="match status" value="2"/>
</dbReference>
<dbReference type="InterPro" id="IPR013655">
    <property type="entry name" value="PAS_fold_3"/>
</dbReference>
<feature type="transmembrane region" description="Helical" evidence="11">
    <location>
        <begin position="223"/>
        <end position="244"/>
    </location>
</feature>
<evidence type="ECO:0000259" key="12">
    <source>
        <dbReference type="PROSITE" id="PS50109"/>
    </source>
</evidence>
<evidence type="ECO:0000256" key="11">
    <source>
        <dbReference type="SAM" id="Phobius"/>
    </source>
</evidence>
<accession>A0A919TRD2</accession>
<dbReference type="FunFam" id="1.10.287.130:FF:000002">
    <property type="entry name" value="Two-component osmosensing histidine kinase"/>
    <property type="match status" value="1"/>
</dbReference>
<keyword evidence="17" id="KW-1185">Reference proteome</keyword>
<dbReference type="EMBL" id="BOMY01000020">
    <property type="protein sequence ID" value="GIF20133.1"/>
    <property type="molecule type" value="Genomic_DNA"/>
</dbReference>
<dbReference type="Pfam" id="PF02518">
    <property type="entry name" value="HATPase_c"/>
    <property type="match status" value="1"/>
</dbReference>
<dbReference type="CDD" id="cd16922">
    <property type="entry name" value="HATPase_EvgS-ArcB-TorS-like"/>
    <property type="match status" value="1"/>
</dbReference>
<evidence type="ECO:0000256" key="9">
    <source>
        <dbReference type="ARBA" id="ARBA00023012"/>
    </source>
</evidence>
<dbReference type="NCBIfam" id="TIGR00229">
    <property type="entry name" value="sensory_box"/>
    <property type="match status" value="2"/>
</dbReference>
<dbReference type="SUPFAM" id="SSF52172">
    <property type="entry name" value="CheY-like"/>
    <property type="match status" value="2"/>
</dbReference>
<organism evidence="16 17">
    <name type="scientific">Paractinoplanes tereljensis</name>
    <dbReference type="NCBI Taxonomy" id="571912"/>
    <lineage>
        <taxon>Bacteria</taxon>
        <taxon>Bacillati</taxon>
        <taxon>Actinomycetota</taxon>
        <taxon>Actinomycetes</taxon>
        <taxon>Micromonosporales</taxon>
        <taxon>Micromonosporaceae</taxon>
        <taxon>Paractinoplanes</taxon>
    </lineage>
</organism>
<evidence type="ECO:0000259" key="13">
    <source>
        <dbReference type="PROSITE" id="PS50110"/>
    </source>
</evidence>
<dbReference type="PROSITE" id="PS50110">
    <property type="entry name" value="RESPONSE_REGULATORY"/>
    <property type="match status" value="2"/>
</dbReference>
<feature type="domain" description="Response regulatory" evidence="13">
    <location>
        <begin position="905"/>
        <end position="1021"/>
    </location>
</feature>
<evidence type="ECO:0000256" key="1">
    <source>
        <dbReference type="ARBA" id="ARBA00000085"/>
    </source>
</evidence>
<evidence type="ECO:0000256" key="4">
    <source>
        <dbReference type="ARBA" id="ARBA00022553"/>
    </source>
</evidence>
<evidence type="ECO:0000256" key="6">
    <source>
        <dbReference type="ARBA" id="ARBA00022741"/>
    </source>
</evidence>
<dbReference type="InterPro" id="IPR001789">
    <property type="entry name" value="Sig_transdc_resp-reg_receiver"/>
</dbReference>
<dbReference type="Gene3D" id="3.40.50.2300">
    <property type="match status" value="2"/>
</dbReference>
<proteinExistence type="predicted"/>
<keyword evidence="9" id="KW-0902">Two-component regulatory system</keyword>
<dbReference type="InterPro" id="IPR001610">
    <property type="entry name" value="PAC"/>
</dbReference>
<protein>
    <recommendedName>
        <fullName evidence="3">histidine kinase</fullName>
        <ecNumber evidence="3">2.7.13.3</ecNumber>
    </recommendedName>
</protein>
<feature type="domain" description="Histidine kinase" evidence="12">
    <location>
        <begin position="543"/>
        <end position="759"/>
    </location>
</feature>
<dbReference type="Pfam" id="PF08447">
    <property type="entry name" value="PAS_3"/>
    <property type="match status" value="1"/>
</dbReference>
<evidence type="ECO:0000256" key="3">
    <source>
        <dbReference type="ARBA" id="ARBA00012438"/>
    </source>
</evidence>
<dbReference type="InterPro" id="IPR004358">
    <property type="entry name" value="Sig_transdc_His_kin-like_C"/>
</dbReference>
<evidence type="ECO:0000313" key="16">
    <source>
        <dbReference type="EMBL" id="GIF20133.1"/>
    </source>
</evidence>
<dbReference type="SUPFAM" id="SSF55785">
    <property type="entry name" value="PYP-like sensor domain (PAS domain)"/>
    <property type="match status" value="2"/>
</dbReference>
<dbReference type="InterPro" id="IPR003594">
    <property type="entry name" value="HATPase_dom"/>
</dbReference>
<dbReference type="GO" id="GO:0000155">
    <property type="term" value="F:phosphorelay sensor kinase activity"/>
    <property type="evidence" value="ECO:0007669"/>
    <property type="project" value="InterPro"/>
</dbReference>
<feature type="domain" description="PAS" evidence="14">
    <location>
        <begin position="400"/>
        <end position="474"/>
    </location>
</feature>
<dbReference type="Gene3D" id="3.30.450.20">
    <property type="entry name" value="PAS domain"/>
    <property type="match status" value="2"/>
</dbReference>
<dbReference type="GO" id="GO:0005886">
    <property type="term" value="C:plasma membrane"/>
    <property type="evidence" value="ECO:0007669"/>
    <property type="project" value="UniProtKB-SubCell"/>
</dbReference>
<dbReference type="InterPro" id="IPR000700">
    <property type="entry name" value="PAS-assoc_C"/>
</dbReference>
<evidence type="ECO:0000256" key="5">
    <source>
        <dbReference type="ARBA" id="ARBA00022679"/>
    </source>
</evidence>
<evidence type="ECO:0000256" key="8">
    <source>
        <dbReference type="ARBA" id="ARBA00022840"/>
    </source>
</evidence>
<dbReference type="CDD" id="cd00156">
    <property type="entry name" value="REC"/>
    <property type="match status" value="1"/>
</dbReference>
<dbReference type="Pfam" id="PF13426">
    <property type="entry name" value="PAS_9"/>
    <property type="match status" value="1"/>
</dbReference>
<dbReference type="SUPFAM" id="SSF55874">
    <property type="entry name" value="ATPase domain of HSP90 chaperone/DNA topoisomerase II/histidine kinase"/>
    <property type="match status" value="1"/>
</dbReference>
<dbReference type="InterPro" id="IPR000014">
    <property type="entry name" value="PAS"/>
</dbReference>
<keyword evidence="7" id="KW-0418">Kinase</keyword>
<keyword evidence="11" id="KW-0472">Membrane</keyword>
<evidence type="ECO:0000313" key="17">
    <source>
        <dbReference type="Proteomes" id="UP000623608"/>
    </source>
</evidence>
<feature type="modified residue" description="4-aspartylphosphate" evidence="10">
    <location>
        <position position="830"/>
    </location>
</feature>
<feature type="transmembrane region" description="Helical" evidence="11">
    <location>
        <begin position="256"/>
        <end position="278"/>
    </location>
</feature>
<evidence type="ECO:0000256" key="2">
    <source>
        <dbReference type="ARBA" id="ARBA00004236"/>
    </source>
</evidence>
<dbReference type="SMART" id="SM00387">
    <property type="entry name" value="HATPase_c"/>
    <property type="match status" value="1"/>
</dbReference>
<dbReference type="PROSITE" id="PS50112">
    <property type="entry name" value="PAS"/>
    <property type="match status" value="2"/>
</dbReference>
<name>A0A919TRD2_9ACTN</name>
<keyword evidence="5" id="KW-0808">Transferase</keyword>
<comment type="caution">
    <text evidence="16">The sequence shown here is derived from an EMBL/GenBank/DDBJ whole genome shotgun (WGS) entry which is preliminary data.</text>
</comment>
<dbReference type="PROSITE" id="PS50109">
    <property type="entry name" value="HIS_KIN"/>
    <property type="match status" value="1"/>
</dbReference>
<gene>
    <name evidence="16" type="ORF">Ate02nite_28630</name>
</gene>
<dbReference type="SMART" id="SM00091">
    <property type="entry name" value="PAS"/>
    <property type="match status" value="2"/>
</dbReference>
<dbReference type="FunFam" id="3.30.565.10:FF:000078">
    <property type="entry name" value="Two-component sensor histidine kinase"/>
    <property type="match status" value="1"/>
</dbReference>
<dbReference type="PANTHER" id="PTHR45339">
    <property type="entry name" value="HYBRID SIGNAL TRANSDUCTION HISTIDINE KINASE J"/>
    <property type="match status" value="1"/>
</dbReference>
<comment type="catalytic activity">
    <reaction evidence="1">
        <text>ATP + protein L-histidine = ADP + protein N-phospho-L-histidine.</text>
        <dbReference type="EC" id="2.7.13.3"/>
    </reaction>
</comment>
<dbReference type="InterPro" id="IPR005467">
    <property type="entry name" value="His_kinase_dom"/>
</dbReference>
<dbReference type="Proteomes" id="UP000623608">
    <property type="component" value="Unassembled WGS sequence"/>
</dbReference>
<dbReference type="SMART" id="SM00086">
    <property type="entry name" value="PAC"/>
    <property type="match status" value="2"/>
</dbReference>
<dbReference type="InterPro" id="IPR036097">
    <property type="entry name" value="HisK_dim/P_sf"/>
</dbReference>
<feature type="domain" description="PAC" evidence="15">
    <location>
        <begin position="361"/>
        <end position="410"/>
    </location>
</feature>
<dbReference type="SUPFAM" id="SSF47384">
    <property type="entry name" value="Homodimeric domain of signal transducing histidine kinase"/>
    <property type="match status" value="1"/>
</dbReference>